<dbReference type="Proteomes" id="UP000516437">
    <property type="component" value="Chromosome 3"/>
</dbReference>
<keyword evidence="3" id="KW-1185">Reference proteome</keyword>
<name>A0A6A1WCY8_9ROSI</name>
<dbReference type="AlphaFoldDB" id="A0A6A1WCY8"/>
<evidence type="ECO:0000313" key="3">
    <source>
        <dbReference type="Proteomes" id="UP000516437"/>
    </source>
</evidence>
<feature type="region of interest" description="Disordered" evidence="1">
    <location>
        <begin position="39"/>
        <end position="80"/>
    </location>
</feature>
<organism evidence="2 3">
    <name type="scientific">Morella rubra</name>
    <name type="common">Chinese bayberry</name>
    <dbReference type="NCBI Taxonomy" id="262757"/>
    <lineage>
        <taxon>Eukaryota</taxon>
        <taxon>Viridiplantae</taxon>
        <taxon>Streptophyta</taxon>
        <taxon>Embryophyta</taxon>
        <taxon>Tracheophyta</taxon>
        <taxon>Spermatophyta</taxon>
        <taxon>Magnoliopsida</taxon>
        <taxon>eudicotyledons</taxon>
        <taxon>Gunneridae</taxon>
        <taxon>Pentapetalae</taxon>
        <taxon>rosids</taxon>
        <taxon>fabids</taxon>
        <taxon>Fagales</taxon>
        <taxon>Myricaceae</taxon>
        <taxon>Morella</taxon>
    </lineage>
</organism>
<proteinExistence type="predicted"/>
<protein>
    <submittedName>
        <fullName evidence="2">Uncharacterized protein</fullName>
    </submittedName>
</protein>
<feature type="compositionally biased region" description="Low complexity" evidence="1">
    <location>
        <begin position="124"/>
        <end position="145"/>
    </location>
</feature>
<reference evidence="2 3" key="1">
    <citation type="journal article" date="2019" name="Plant Biotechnol. J.">
        <title>The red bayberry genome and genetic basis of sex determination.</title>
        <authorList>
            <person name="Jia H.M."/>
            <person name="Jia H.J."/>
            <person name="Cai Q.L."/>
            <person name="Wang Y."/>
            <person name="Zhao H.B."/>
            <person name="Yang W.F."/>
            <person name="Wang G.Y."/>
            <person name="Li Y.H."/>
            <person name="Zhan D.L."/>
            <person name="Shen Y.T."/>
            <person name="Niu Q.F."/>
            <person name="Chang L."/>
            <person name="Qiu J."/>
            <person name="Zhao L."/>
            <person name="Xie H.B."/>
            <person name="Fu W.Y."/>
            <person name="Jin J."/>
            <person name="Li X.W."/>
            <person name="Jiao Y."/>
            <person name="Zhou C.C."/>
            <person name="Tu T."/>
            <person name="Chai C.Y."/>
            <person name="Gao J.L."/>
            <person name="Fan L.J."/>
            <person name="van de Weg E."/>
            <person name="Wang J.Y."/>
            <person name="Gao Z.S."/>
        </authorList>
    </citation>
    <scope>NUCLEOTIDE SEQUENCE [LARGE SCALE GENOMIC DNA]</scope>
    <source>
        <tissue evidence="2">Leaves</tissue>
    </source>
</reference>
<comment type="caution">
    <text evidence="2">The sequence shown here is derived from an EMBL/GenBank/DDBJ whole genome shotgun (WGS) entry which is preliminary data.</text>
</comment>
<evidence type="ECO:0000256" key="1">
    <source>
        <dbReference type="SAM" id="MobiDB-lite"/>
    </source>
</evidence>
<gene>
    <name evidence="2" type="ORF">CJ030_MR3G002921</name>
</gene>
<evidence type="ECO:0000313" key="2">
    <source>
        <dbReference type="EMBL" id="KAB1220710.1"/>
    </source>
</evidence>
<accession>A0A6A1WCY8</accession>
<sequence length="182" mass="19367">MKKQLMLQSLLSTGQGFVKINLYKILEIEREWVKKGVVTPKKMGLDSEEEDDDEEEADTKRTPRENRTPLGEQIPISTPPLLIASSSKIPAASSHEPCLSQLEASMVELKEEQKKMIAKALLSDISSPSNSSASTGASAPSSEAPTADDHPPVADPPLTSSTPDVAASTLASPDGTAMLSNP</sequence>
<feature type="region of interest" description="Disordered" evidence="1">
    <location>
        <begin position="124"/>
        <end position="182"/>
    </location>
</feature>
<dbReference type="EMBL" id="RXIC02000021">
    <property type="protein sequence ID" value="KAB1220710.1"/>
    <property type="molecule type" value="Genomic_DNA"/>
</dbReference>
<feature type="compositionally biased region" description="Acidic residues" evidence="1">
    <location>
        <begin position="46"/>
        <end position="57"/>
    </location>
</feature>
<feature type="compositionally biased region" description="Basic and acidic residues" evidence="1">
    <location>
        <begin position="58"/>
        <end position="67"/>
    </location>
</feature>